<accession>A0A1X4G797</accession>
<dbReference type="GO" id="GO:0016829">
    <property type="term" value="F:lyase activity"/>
    <property type="evidence" value="ECO:0007669"/>
    <property type="project" value="UniProtKB-KW"/>
</dbReference>
<dbReference type="NCBIfam" id="TIGR03292">
    <property type="entry name" value="PhnH_redo"/>
    <property type="match status" value="1"/>
</dbReference>
<protein>
    <submittedName>
        <fullName evidence="1">Phosphonate C-P lyase system protein PhnH</fullName>
    </submittedName>
</protein>
<dbReference type="RefSeq" id="WP_085728057.1">
    <property type="nucleotide sequence ID" value="NZ_NBYN01000042.1"/>
</dbReference>
<dbReference type="Proteomes" id="UP000192997">
    <property type="component" value="Unassembled WGS sequence"/>
</dbReference>
<sequence length="195" mass="21289">MSNTLTEIPGFSDPVHDAQQAFRALLCADAQPGRSEKIPVQLQVPQGLTSACGAACLVLLDLDIKLWIQPLFSSSVKNWLLFHTGCQLTLDPQQADFALIQDLVSMTELSVFNPGTAEKPEDSTTLLIQVASFNGGKPITLTGPGNLSPKTIAPSIPSTFWEFWEQNYPLYPRGIDVFLFTEDSVMGLPRTAKHS</sequence>
<dbReference type="Gene3D" id="3.40.50.11310">
    <property type="entry name" value="Bacterial phosphonate metabolism protein PhnH"/>
    <property type="match status" value="1"/>
</dbReference>
<organism evidence="1 2">
    <name type="scientific">Cylindrospermopsis raciborskii CENA303</name>
    <dbReference type="NCBI Taxonomy" id="1170769"/>
    <lineage>
        <taxon>Bacteria</taxon>
        <taxon>Bacillati</taxon>
        <taxon>Cyanobacteriota</taxon>
        <taxon>Cyanophyceae</taxon>
        <taxon>Nostocales</taxon>
        <taxon>Aphanizomenonaceae</taxon>
        <taxon>Cylindrospermopsis</taxon>
    </lineage>
</organism>
<dbReference type="GO" id="GO:0019634">
    <property type="term" value="P:organic phosphonate metabolic process"/>
    <property type="evidence" value="ECO:0007669"/>
    <property type="project" value="InterPro"/>
</dbReference>
<dbReference type="AlphaFoldDB" id="A0A1X4G797"/>
<dbReference type="Pfam" id="PF05845">
    <property type="entry name" value="PhnH"/>
    <property type="match status" value="1"/>
</dbReference>
<comment type="caution">
    <text evidence="1">The sequence shown here is derived from an EMBL/GenBank/DDBJ whole genome shotgun (WGS) entry which is preliminary data.</text>
</comment>
<reference evidence="2" key="1">
    <citation type="submission" date="2017-04" db="EMBL/GenBank/DDBJ databases">
        <authorList>
            <person name="Abreu V.A."/>
            <person name="Popin R.V."/>
            <person name="Rigonato J."/>
            <person name="Andreote A.P."/>
            <person name="Schaker P.C."/>
            <person name="Hoff-Risseti C."/>
            <person name="Alvarenga D.O."/>
            <person name="Varani A.M."/>
            <person name="Fiore M.F."/>
        </authorList>
    </citation>
    <scope>NUCLEOTIDE SEQUENCE [LARGE SCALE GENOMIC DNA]</scope>
    <source>
        <strain evidence="2">CENA303</strain>
    </source>
</reference>
<gene>
    <name evidence="1" type="ORF">B7O87_08355</name>
</gene>
<proteinExistence type="predicted"/>
<dbReference type="SUPFAM" id="SSF159709">
    <property type="entry name" value="PhnH-like"/>
    <property type="match status" value="1"/>
</dbReference>
<dbReference type="InterPro" id="IPR038058">
    <property type="entry name" value="PhnH-like_sp"/>
</dbReference>
<evidence type="ECO:0000313" key="1">
    <source>
        <dbReference type="EMBL" id="OSO90814.1"/>
    </source>
</evidence>
<evidence type="ECO:0000313" key="2">
    <source>
        <dbReference type="Proteomes" id="UP000192997"/>
    </source>
</evidence>
<dbReference type="EMBL" id="NBYN01000042">
    <property type="protein sequence ID" value="OSO90814.1"/>
    <property type="molecule type" value="Genomic_DNA"/>
</dbReference>
<keyword evidence="1" id="KW-0456">Lyase</keyword>
<dbReference type="InterPro" id="IPR008772">
    <property type="entry name" value="Phosphonate_metab_PhnH"/>
</dbReference>
<name>A0A1X4G797_9CYAN</name>
<dbReference type="PIRSF" id="PIRSF020680">
    <property type="entry name" value="PhnH"/>
    <property type="match status" value="1"/>
</dbReference>